<dbReference type="Proteomes" id="UP000095286">
    <property type="component" value="Unplaced"/>
</dbReference>
<name>A0AC35THI7_9BILA</name>
<proteinExistence type="predicted"/>
<evidence type="ECO:0000313" key="2">
    <source>
        <dbReference type="WBParaSite" id="RSKR_0000064750.1"/>
    </source>
</evidence>
<protein>
    <submittedName>
        <fullName evidence="2">Uncharacterized protein</fullName>
    </submittedName>
</protein>
<evidence type="ECO:0000313" key="1">
    <source>
        <dbReference type="Proteomes" id="UP000095286"/>
    </source>
</evidence>
<dbReference type="WBParaSite" id="RSKR_0000064750.1">
    <property type="protein sequence ID" value="RSKR_0000064750.1"/>
    <property type="gene ID" value="RSKR_0000064750"/>
</dbReference>
<reference evidence="2" key="1">
    <citation type="submission" date="2016-11" db="UniProtKB">
        <authorList>
            <consortium name="WormBaseParasite"/>
        </authorList>
    </citation>
    <scope>IDENTIFICATION</scope>
    <source>
        <strain evidence="2">KR3021</strain>
    </source>
</reference>
<sequence>MNELSTTNKRKYIIVILLNYTRLNFSTFVQKHDGIIKELIVIDDDISFENEDLRAGTREFAGSSSNKNGWHNVTKMLCIRRYHLKLNECCNGKLKTVIKNVCIKKVENCDVLNKLGMHCGDGDTGNTINIGAMQIRRRQAEFIKFEKFIAEIFEDYVGGTSGVLCLISLTSA</sequence>
<organism evidence="1 2">
    <name type="scientific">Rhabditophanes sp. KR3021</name>
    <dbReference type="NCBI Taxonomy" id="114890"/>
    <lineage>
        <taxon>Eukaryota</taxon>
        <taxon>Metazoa</taxon>
        <taxon>Ecdysozoa</taxon>
        <taxon>Nematoda</taxon>
        <taxon>Chromadorea</taxon>
        <taxon>Rhabditida</taxon>
        <taxon>Tylenchina</taxon>
        <taxon>Panagrolaimomorpha</taxon>
        <taxon>Strongyloidoidea</taxon>
        <taxon>Alloionematidae</taxon>
        <taxon>Rhabditophanes</taxon>
    </lineage>
</organism>
<accession>A0AC35THI7</accession>